<keyword evidence="3" id="KW-0131">Cell cycle</keyword>
<dbReference type="Proteomes" id="UP000278807">
    <property type="component" value="Unassembled WGS sequence"/>
</dbReference>
<gene>
    <name evidence="4" type="ORF">HNAJ_LOCUS10353</name>
</gene>
<reference evidence="4 5" key="2">
    <citation type="submission" date="2018-11" db="EMBL/GenBank/DDBJ databases">
        <authorList>
            <consortium name="Pathogen Informatics"/>
        </authorList>
    </citation>
    <scope>NUCLEOTIDE SEQUENCE [LARGE SCALE GENOMIC DNA]</scope>
</reference>
<evidence type="ECO:0000313" key="4">
    <source>
        <dbReference type="EMBL" id="VDO07759.1"/>
    </source>
</evidence>
<dbReference type="GO" id="GO:0051301">
    <property type="term" value="P:cell division"/>
    <property type="evidence" value="ECO:0007669"/>
    <property type="project" value="UniProtKB-KW"/>
</dbReference>
<dbReference type="GO" id="GO:0060090">
    <property type="term" value="F:molecular adaptor activity"/>
    <property type="evidence" value="ECO:0007669"/>
    <property type="project" value="TreeGrafter"/>
</dbReference>
<evidence type="ECO:0000313" key="6">
    <source>
        <dbReference type="WBParaSite" id="HNAJ_0001035801-mRNA-1"/>
    </source>
</evidence>
<protein>
    <submittedName>
        <fullName evidence="6">CNH domain-containing protein</fullName>
    </submittedName>
</protein>
<name>A0A0R3TRW8_RODNA</name>
<reference evidence="6" key="1">
    <citation type="submission" date="2017-02" db="UniProtKB">
        <authorList>
            <consortium name="WormBaseParasite"/>
        </authorList>
    </citation>
    <scope>IDENTIFICATION</scope>
</reference>
<keyword evidence="5" id="KW-1185">Reference proteome</keyword>
<keyword evidence="2" id="KW-0498">Mitosis</keyword>
<organism evidence="6">
    <name type="scientific">Rodentolepis nana</name>
    <name type="common">Dwarf tapeworm</name>
    <name type="synonym">Hymenolepis nana</name>
    <dbReference type="NCBI Taxonomy" id="102285"/>
    <lineage>
        <taxon>Eukaryota</taxon>
        <taxon>Metazoa</taxon>
        <taxon>Spiralia</taxon>
        <taxon>Lophotrochozoa</taxon>
        <taxon>Platyhelminthes</taxon>
        <taxon>Cestoda</taxon>
        <taxon>Eucestoda</taxon>
        <taxon>Cyclophyllidea</taxon>
        <taxon>Hymenolepididae</taxon>
        <taxon>Rodentolepis</taxon>
    </lineage>
</organism>
<dbReference type="AlphaFoldDB" id="A0A0R3TRW8"/>
<proteinExistence type="predicted"/>
<dbReference type="GO" id="GO:0070979">
    <property type="term" value="P:protein K11-linked ubiquitination"/>
    <property type="evidence" value="ECO:0007669"/>
    <property type="project" value="TreeGrafter"/>
</dbReference>
<dbReference type="PANTHER" id="PTHR12827:SF3">
    <property type="entry name" value="ANAPHASE-PROMOTING COMPLEX SUBUNIT 1"/>
    <property type="match status" value="1"/>
</dbReference>
<keyword evidence="1" id="KW-0132">Cell division</keyword>
<dbReference type="STRING" id="102285.A0A0R3TRW8"/>
<dbReference type="OrthoDB" id="26401at2759"/>
<dbReference type="GO" id="GO:0005680">
    <property type="term" value="C:anaphase-promoting complex"/>
    <property type="evidence" value="ECO:0007669"/>
    <property type="project" value="InterPro"/>
</dbReference>
<dbReference type="GO" id="GO:0007091">
    <property type="term" value="P:metaphase/anaphase transition of mitotic cell cycle"/>
    <property type="evidence" value="ECO:0007669"/>
    <property type="project" value="TreeGrafter"/>
</dbReference>
<accession>A0A0R3TRW8</accession>
<evidence type="ECO:0000256" key="1">
    <source>
        <dbReference type="ARBA" id="ARBA00022618"/>
    </source>
</evidence>
<sequence>TKISPNSLKSGRIQSGVALFETQKCTFVENTGASVISRLPFNVEAAWSLKCGVLVERRIPNVERRQRQNQTFTSSLLNDTSAEPHALFTIFLMSHPLDELSPVLIKTPGAKDSSCFKLCFANDENQKIVGVVSELGLVVTINKASGLHSLWYLGKARVEDYAHLYLMDEEGRITVAPDALATTYVEASTVNPKTPVVSTPVDGKNSINQITPNRCRFQHLSVASSPFLSPFRASLEKLKELAKSSAVRRRDSFLLDLNDDASAVRFFPLPSLFHLFAG</sequence>
<dbReference type="PANTHER" id="PTHR12827">
    <property type="entry name" value="MEIOTIC CHECKPOINT REGULATOR TSG24 FAMILY MEMBER"/>
    <property type="match status" value="1"/>
</dbReference>
<dbReference type="EMBL" id="UZAE01013000">
    <property type="protein sequence ID" value="VDO07759.1"/>
    <property type="molecule type" value="Genomic_DNA"/>
</dbReference>
<evidence type="ECO:0000256" key="2">
    <source>
        <dbReference type="ARBA" id="ARBA00022776"/>
    </source>
</evidence>
<evidence type="ECO:0000313" key="5">
    <source>
        <dbReference type="Proteomes" id="UP000278807"/>
    </source>
</evidence>
<dbReference type="GO" id="GO:0031145">
    <property type="term" value="P:anaphase-promoting complex-dependent catabolic process"/>
    <property type="evidence" value="ECO:0007669"/>
    <property type="project" value="TreeGrafter"/>
</dbReference>
<dbReference type="InterPro" id="IPR024990">
    <property type="entry name" value="Apc1"/>
</dbReference>
<dbReference type="WBParaSite" id="HNAJ_0001035801-mRNA-1">
    <property type="protein sequence ID" value="HNAJ_0001035801-mRNA-1"/>
    <property type="gene ID" value="HNAJ_0001035801"/>
</dbReference>
<evidence type="ECO:0000256" key="3">
    <source>
        <dbReference type="ARBA" id="ARBA00023306"/>
    </source>
</evidence>